<dbReference type="AlphaFoldDB" id="A0A9W7CPQ7"/>
<protein>
    <submittedName>
        <fullName evidence="1">Unnamed protein product</fullName>
    </submittedName>
</protein>
<dbReference type="GO" id="GO:0070979">
    <property type="term" value="P:protein K11-linked ubiquitination"/>
    <property type="evidence" value="ECO:0007669"/>
    <property type="project" value="TreeGrafter"/>
</dbReference>
<name>A0A9W7CPQ7_9STRA</name>
<dbReference type="InterPro" id="IPR044554">
    <property type="entry name" value="ANAPC2"/>
</dbReference>
<reference evidence="1" key="1">
    <citation type="submission" date="2023-04" db="EMBL/GenBank/DDBJ databases">
        <title>Phytophthora lilii NBRC 32176.</title>
        <authorList>
            <person name="Ichikawa N."/>
            <person name="Sato H."/>
            <person name="Tonouchi N."/>
        </authorList>
    </citation>
    <scope>NUCLEOTIDE SEQUENCE</scope>
    <source>
        <strain evidence="1">NBRC 32176</strain>
    </source>
</reference>
<evidence type="ECO:0000313" key="1">
    <source>
        <dbReference type="EMBL" id="GMF37876.1"/>
    </source>
</evidence>
<dbReference type="GO" id="GO:0005680">
    <property type="term" value="C:anaphase-promoting complex"/>
    <property type="evidence" value="ECO:0007669"/>
    <property type="project" value="TreeGrafter"/>
</dbReference>
<dbReference type="Proteomes" id="UP001165083">
    <property type="component" value="Unassembled WGS sequence"/>
</dbReference>
<sequence length="124" mass="14621">MSFQRFRGREKAQAFDAAPIRQTLLQLQWLHVAEPALLRVLHSQVKKVVKKTCGEVYDELFLTEVEQWACSELLPWLDEVMQTNDQASAEKWKEALSRHVLQEFGSLRISQLFEIIKEFPDRYE</sequence>
<dbReference type="GO" id="GO:0007091">
    <property type="term" value="P:metaphase/anaphase transition of mitotic cell cycle"/>
    <property type="evidence" value="ECO:0007669"/>
    <property type="project" value="TreeGrafter"/>
</dbReference>
<organism evidence="1 2">
    <name type="scientific">Phytophthora lilii</name>
    <dbReference type="NCBI Taxonomy" id="2077276"/>
    <lineage>
        <taxon>Eukaryota</taxon>
        <taxon>Sar</taxon>
        <taxon>Stramenopiles</taxon>
        <taxon>Oomycota</taxon>
        <taxon>Peronosporomycetes</taxon>
        <taxon>Peronosporales</taxon>
        <taxon>Peronosporaceae</taxon>
        <taxon>Phytophthora</taxon>
    </lineage>
</organism>
<dbReference type="EMBL" id="BSXW01001594">
    <property type="protein sequence ID" value="GMF37876.1"/>
    <property type="molecule type" value="Genomic_DNA"/>
</dbReference>
<dbReference type="PANTHER" id="PTHR45957:SF1">
    <property type="entry name" value="ANAPHASE-PROMOTING COMPLEX SUBUNIT 2"/>
    <property type="match status" value="1"/>
</dbReference>
<proteinExistence type="predicted"/>
<dbReference type="OrthoDB" id="5581181at2759"/>
<accession>A0A9W7CPQ7</accession>
<dbReference type="PANTHER" id="PTHR45957">
    <property type="entry name" value="ANAPHASE-PROMOTING COMPLEX SUBUNIT 2"/>
    <property type="match status" value="1"/>
</dbReference>
<comment type="caution">
    <text evidence="1">The sequence shown here is derived from an EMBL/GenBank/DDBJ whole genome shotgun (WGS) entry which is preliminary data.</text>
</comment>
<evidence type="ECO:0000313" key="2">
    <source>
        <dbReference type="Proteomes" id="UP001165083"/>
    </source>
</evidence>
<gene>
    <name evidence="1" type="ORF">Plil01_001589000</name>
</gene>
<keyword evidence="2" id="KW-1185">Reference proteome</keyword>